<evidence type="ECO:0000256" key="5">
    <source>
        <dbReference type="ARBA" id="ARBA00022737"/>
    </source>
</evidence>
<dbReference type="Pfam" id="PF00571">
    <property type="entry name" value="CBS"/>
    <property type="match status" value="2"/>
</dbReference>
<dbReference type="PANTHER" id="PTHR22777:SF32">
    <property type="entry name" value="UPF0053 INNER MEMBRANE PROTEIN YFJD"/>
    <property type="match status" value="1"/>
</dbReference>
<dbReference type="InterPro" id="IPR002550">
    <property type="entry name" value="CNNM"/>
</dbReference>
<comment type="subcellular location">
    <subcellularLocation>
        <location evidence="1">Cell membrane</location>
        <topology evidence="1">Multi-pass membrane protein</topology>
    </subcellularLocation>
</comment>
<dbReference type="GO" id="GO:0050660">
    <property type="term" value="F:flavin adenine dinucleotide binding"/>
    <property type="evidence" value="ECO:0007669"/>
    <property type="project" value="InterPro"/>
</dbReference>
<dbReference type="CDD" id="cd04590">
    <property type="entry name" value="CBS_pair_CorC_HlyC_assoc"/>
    <property type="match status" value="1"/>
</dbReference>
<dbReference type="SMART" id="SM00116">
    <property type="entry name" value="CBS"/>
    <property type="match status" value="2"/>
</dbReference>
<evidence type="ECO:0000256" key="7">
    <source>
        <dbReference type="ARBA" id="ARBA00023122"/>
    </source>
</evidence>
<dbReference type="AlphaFoldDB" id="A0A1C3E4D2"/>
<dbReference type="GO" id="GO:0005886">
    <property type="term" value="C:plasma membrane"/>
    <property type="evidence" value="ECO:0007669"/>
    <property type="project" value="UniProtKB-SubCell"/>
</dbReference>
<keyword evidence="5" id="KW-0677">Repeat</keyword>
<reference evidence="12 13" key="1">
    <citation type="submission" date="2016-05" db="EMBL/GenBank/DDBJ databases">
        <title>Genomic and physiological characterization of Planctopirus sp. isolated from fresh water lake.</title>
        <authorList>
            <person name="Subhash Y."/>
            <person name="Ramana C."/>
        </authorList>
    </citation>
    <scope>NUCLEOTIDE SEQUENCE [LARGE SCALE GENOMIC DNA]</scope>
    <source>
        <strain evidence="12 13">JC280</strain>
    </source>
</reference>
<name>A0A1C3E4D2_9PLAN</name>
<feature type="domain" description="CBS" evidence="11">
    <location>
        <begin position="213"/>
        <end position="274"/>
    </location>
</feature>
<keyword evidence="4 10" id="KW-0812">Transmembrane</keyword>
<dbReference type="InterPro" id="IPR005170">
    <property type="entry name" value="Transptr-assoc_dom"/>
</dbReference>
<dbReference type="SUPFAM" id="SSF56176">
    <property type="entry name" value="FAD-binding/transporter-associated domain-like"/>
    <property type="match status" value="1"/>
</dbReference>
<dbReference type="OrthoDB" id="9798188at2"/>
<comment type="similarity">
    <text evidence="2">Belongs to the UPF0053 family.</text>
</comment>
<evidence type="ECO:0000256" key="4">
    <source>
        <dbReference type="ARBA" id="ARBA00022692"/>
    </source>
</evidence>
<dbReference type="SMART" id="SM01091">
    <property type="entry name" value="CorC_HlyC"/>
    <property type="match status" value="1"/>
</dbReference>
<dbReference type="Gene3D" id="3.30.465.10">
    <property type="match status" value="1"/>
</dbReference>
<feature type="transmembrane region" description="Helical" evidence="10">
    <location>
        <begin position="101"/>
        <end position="119"/>
    </location>
</feature>
<dbReference type="PROSITE" id="PS51371">
    <property type="entry name" value="CBS"/>
    <property type="match status" value="2"/>
</dbReference>
<dbReference type="SUPFAM" id="SSF54631">
    <property type="entry name" value="CBS-domain pair"/>
    <property type="match status" value="1"/>
</dbReference>
<dbReference type="Pfam" id="PF03471">
    <property type="entry name" value="CorC_HlyC"/>
    <property type="match status" value="1"/>
</dbReference>
<accession>A0A1C3E4D2</accession>
<dbReference type="InterPro" id="IPR036318">
    <property type="entry name" value="FAD-bd_PCMH-like_sf"/>
</dbReference>
<evidence type="ECO:0000256" key="9">
    <source>
        <dbReference type="PROSITE-ProRule" id="PRU00703"/>
    </source>
</evidence>
<feature type="transmembrane region" description="Helical" evidence="10">
    <location>
        <begin position="62"/>
        <end position="81"/>
    </location>
</feature>
<evidence type="ECO:0000256" key="6">
    <source>
        <dbReference type="ARBA" id="ARBA00022989"/>
    </source>
</evidence>
<dbReference type="InterPro" id="IPR016169">
    <property type="entry name" value="FAD-bd_PCMH_sub2"/>
</dbReference>
<dbReference type="Proteomes" id="UP000094828">
    <property type="component" value="Unassembled WGS sequence"/>
</dbReference>
<dbReference type="InterPro" id="IPR044751">
    <property type="entry name" value="Ion_transp-like_CBS"/>
</dbReference>
<dbReference type="PANTHER" id="PTHR22777">
    <property type="entry name" value="HEMOLYSIN-RELATED"/>
    <property type="match status" value="1"/>
</dbReference>
<evidence type="ECO:0000256" key="2">
    <source>
        <dbReference type="ARBA" id="ARBA00006337"/>
    </source>
</evidence>
<evidence type="ECO:0000256" key="1">
    <source>
        <dbReference type="ARBA" id="ARBA00004651"/>
    </source>
</evidence>
<keyword evidence="13" id="KW-1185">Reference proteome</keyword>
<dbReference type="EMBL" id="LYDR01000158">
    <property type="protein sequence ID" value="ODA28019.1"/>
    <property type="molecule type" value="Genomic_DNA"/>
</dbReference>
<keyword evidence="3" id="KW-1003">Cell membrane</keyword>
<keyword evidence="6 10" id="KW-1133">Transmembrane helix</keyword>
<keyword evidence="7 9" id="KW-0129">CBS domain</keyword>
<proteinExistence type="inferred from homology"/>
<dbReference type="FunFam" id="3.10.580.10:FF:000002">
    <property type="entry name" value="Magnesium/cobalt efflux protein CorC"/>
    <property type="match status" value="1"/>
</dbReference>
<sequence length="439" mass="49124">MMIVLIAIGGFLLVACWSALGCYALRDFSYSRLEEICNQRGRSQRFSEILRQQESALLGLELLLSLSTLCVAASVGLGIGWPRAQEAALTQSFPWDFVAEYVFLVLAVLLVADILPWCIARVASEPFLDRWWPVINSVQYLLWPLLSLAKWLDRMAHRLVGRGEPEEDDASVLSDEIRTVVDEGQREGYLEQGARVMIHRVMELQDEDVGGIMTPRTDMFSIPLGASLEEARQKLISSGHSRVPVVADSPDEIVGLLYSKDLLKALDPACARDSLPRLSEILREPKYIPETTGIAALLEMMQREHFQMAIVLDEYGGVAGLVTMEDILEEIVGEIADEYDTLEGESPVKKIAPNIVEIDARMHIDDLNEQFLYGLPEDGEFDTIGGFVFSQLGRMPSTGEIFDWNNLKMTIIEADKRKILRLRIEQPSEVTTESSTSDS</sequence>
<evidence type="ECO:0000256" key="8">
    <source>
        <dbReference type="ARBA" id="ARBA00023136"/>
    </source>
</evidence>
<keyword evidence="8 10" id="KW-0472">Membrane</keyword>
<evidence type="ECO:0000313" key="12">
    <source>
        <dbReference type="EMBL" id="ODA28019.1"/>
    </source>
</evidence>
<protein>
    <recommendedName>
        <fullName evidence="11">CBS domain-containing protein</fullName>
    </recommendedName>
</protein>
<comment type="caution">
    <text evidence="12">The sequence shown here is derived from an EMBL/GenBank/DDBJ whole genome shotgun (WGS) entry which is preliminary data.</text>
</comment>
<feature type="domain" description="CBS" evidence="11">
    <location>
        <begin position="281"/>
        <end position="338"/>
    </location>
</feature>
<organism evidence="12 13">
    <name type="scientific">Planctopirus hydrillae</name>
    <dbReference type="NCBI Taxonomy" id="1841610"/>
    <lineage>
        <taxon>Bacteria</taxon>
        <taxon>Pseudomonadati</taxon>
        <taxon>Planctomycetota</taxon>
        <taxon>Planctomycetia</taxon>
        <taxon>Planctomycetales</taxon>
        <taxon>Planctomycetaceae</taxon>
        <taxon>Planctopirus</taxon>
    </lineage>
</organism>
<dbReference type="STRING" id="1841610.A6X21_14240"/>
<evidence type="ECO:0000256" key="3">
    <source>
        <dbReference type="ARBA" id="ARBA00022475"/>
    </source>
</evidence>
<dbReference type="Pfam" id="PF01595">
    <property type="entry name" value="CNNM"/>
    <property type="match status" value="1"/>
</dbReference>
<gene>
    <name evidence="12" type="ORF">A6X21_14240</name>
</gene>
<dbReference type="InterPro" id="IPR000644">
    <property type="entry name" value="CBS_dom"/>
</dbReference>
<evidence type="ECO:0000256" key="10">
    <source>
        <dbReference type="SAM" id="Phobius"/>
    </source>
</evidence>
<dbReference type="Gene3D" id="3.10.580.10">
    <property type="entry name" value="CBS-domain"/>
    <property type="match status" value="1"/>
</dbReference>
<evidence type="ECO:0000259" key="11">
    <source>
        <dbReference type="PROSITE" id="PS51371"/>
    </source>
</evidence>
<evidence type="ECO:0000313" key="13">
    <source>
        <dbReference type="Proteomes" id="UP000094828"/>
    </source>
</evidence>
<dbReference type="InterPro" id="IPR046342">
    <property type="entry name" value="CBS_dom_sf"/>
</dbReference>